<dbReference type="Gene3D" id="3.20.20.80">
    <property type="entry name" value="Glycosidases"/>
    <property type="match status" value="1"/>
</dbReference>
<keyword evidence="2 4" id="KW-0378">Hydrolase</keyword>
<dbReference type="Proteomes" id="UP000681720">
    <property type="component" value="Unassembled WGS sequence"/>
</dbReference>
<gene>
    <name evidence="7" type="ORF">GIL414_LOCUS75671</name>
    <name evidence="6" type="ORF">SMN809_LOCUS74171</name>
</gene>
<protein>
    <recommendedName>
        <fullName evidence="5">Glycoside hydrolase family 5 domain-containing protein</fullName>
    </recommendedName>
</protein>
<dbReference type="Proteomes" id="UP000676336">
    <property type="component" value="Unassembled WGS sequence"/>
</dbReference>
<dbReference type="EMBL" id="CAJOBI010329572">
    <property type="protein sequence ID" value="CAF5196486.1"/>
    <property type="molecule type" value="Genomic_DNA"/>
</dbReference>
<evidence type="ECO:0000313" key="6">
    <source>
        <dbReference type="EMBL" id="CAF5196486.1"/>
    </source>
</evidence>
<name>A0A8S3ICF9_9BILA</name>
<dbReference type="Pfam" id="PF00150">
    <property type="entry name" value="Cellulase"/>
    <property type="match status" value="1"/>
</dbReference>
<evidence type="ECO:0000256" key="4">
    <source>
        <dbReference type="RuleBase" id="RU361153"/>
    </source>
</evidence>
<dbReference type="GO" id="GO:0004553">
    <property type="term" value="F:hydrolase activity, hydrolyzing O-glycosyl compounds"/>
    <property type="evidence" value="ECO:0007669"/>
    <property type="project" value="InterPro"/>
</dbReference>
<dbReference type="InterPro" id="IPR001547">
    <property type="entry name" value="Glyco_hydro_5"/>
</dbReference>
<comment type="caution">
    <text evidence="6">The sequence shown here is derived from an EMBL/GenBank/DDBJ whole genome shotgun (WGS) entry which is preliminary data.</text>
</comment>
<dbReference type="SUPFAM" id="SSF51445">
    <property type="entry name" value="(Trans)glycosidases"/>
    <property type="match status" value="1"/>
</dbReference>
<dbReference type="GO" id="GO:0000272">
    <property type="term" value="P:polysaccharide catabolic process"/>
    <property type="evidence" value="ECO:0007669"/>
    <property type="project" value="InterPro"/>
</dbReference>
<comment type="similarity">
    <text evidence="1 4">Belongs to the glycosyl hydrolase 5 (cellulase A) family.</text>
</comment>
<feature type="non-terminal residue" evidence="6">
    <location>
        <position position="295"/>
    </location>
</feature>
<accession>A0A8S3ICF9</accession>
<proteinExistence type="inferred from homology"/>
<sequence>ILCLHGHKFLPHTLNTENPKLGGWEYGVSVVFIDDNQPPDTIHFAHADGCLFPRQALRDAVSIDMPTKEFILVDDYWLSFVLNHYFGYQLCKIAASNMYTKTPSADDSTIALYLNPKGWPRFNISKAPSIVHTMKTAIWQSSFIGYNVPMCLTVADMRDLQHMNVRVVRLGACCTTIGEDTQETNISDLAYLLPQCMGCISSSALQRLVSYIDLFSKHNIQVILTLHRHLASPQIWQQIAAVLGKINNVIGYDLINEPYTASDEQKCVDDLFLSDHPSDDNKLMIYYAEIIDAIR</sequence>
<dbReference type="PROSITE" id="PS00659">
    <property type="entry name" value="GLYCOSYL_HYDROL_F5"/>
    <property type="match status" value="1"/>
</dbReference>
<evidence type="ECO:0000313" key="7">
    <source>
        <dbReference type="EMBL" id="CAF5198165.1"/>
    </source>
</evidence>
<dbReference type="InterPro" id="IPR018087">
    <property type="entry name" value="Glyco_hydro_5_CS"/>
</dbReference>
<dbReference type="InterPro" id="IPR017853">
    <property type="entry name" value="GH"/>
</dbReference>
<feature type="domain" description="Glycoside hydrolase family 5" evidence="5">
    <location>
        <begin position="191"/>
        <end position="295"/>
    </location>
</feature>
<dbReference type="AlphaFoldDB" id="A0A8S3ICF9"/>
<evidence type="ECO:0000313" key="8">
    <source>
        <dbReference type="Proteomes" id="UP000676336"/>
    </source>
</evidence>
<reference evidence="6" key="1">
    <citation type="submission" date="2021-02" db="EMBL/GenBank/DDBJ databases">
        <authorList>
            <person name="Nowell W R."/>
        </authorList>
    </citation>
    <scope>NUCLEOTIDE SEQUENCE</scope>
</reference>
<evidence type="ECO:0000259" key="5">
    <source>
        <dbReference type="Pfam" id="PF00150"/>
    </source>
</evidence>
<evidence type="ECO:0000256" key="3">
    <source>
        <dbReference type="ARBA" id="ARBA00023295"/>
    </source>
</evidence>
<organism evidence="6 8">
    <name type="scientific">Rotaria magnacalcarata</name>
    <dbReference type="NCBI Taxonomy" id="392030"/>
    <lineage>
        <taxon>Eukaryota</taxon>
        <taxon>Metazoa</taxon>
        <taxon>Spiralia</taxon>
        <taxon>Gnathifera</taxon>
        <taxon>Rotifera</taxon>
        <taxon>Eurotatoria</taxon>
        <taxon>Bdelloidea</taxon>
        <taxon>Philodinida</taxon>
        <taxon>Philodinidae</taxon>
        <taxon>Rotaria</taxon>
    </lineage>
</organism>
<dbReference type="EMBL" id="CAJOBJ010343586">
    <property type="protein sequence ID" value="CAF5198165.1"/>
    <property type="molecule type" value="Genomic_DNA"/>
</dbReference>
<evidence type="ECO:0000256" key="1">
    <source>
        <dbReference type="ARBA" id="ARBA00005641"/>
    </source>
</evidence>
<evidence type="ECO:0000256" key="2">
    <source>
        <dbReference type="ARBA" id="ARBA00022801"/>
    </source>
</evidence>
<keyword evidence="3 4" id="KW-0326">Glycosidase</keyword>
<feature type="non-terminal residue" evidence="6">
    <location>
        <position position="1"/>
    </location>
</feature>